<protein>
    <submittedName>
        <fullName evidence="3">Secreted protein</fullName>
    </submittedName>
</protein>
<feature type="signal peptide" evidence="1">
    <location>
        <begin position="1"/>
        <end position="18"/>
    </location>
</feature>
<keyword evidence="1" id="KW-0732">Signal</keyword>
<evidence type="ECO:0000313" key="2">
    <source>
        <dbReference type="Proteomes" id="UP000095287"/>
    </source>
</evidence>
<evidence type="ECO:0000313" key="3">
    <source>
        <dbReference type="WBParaSite" id="L893_g28248.t1"/>
    </source>
</evidence>
<accession>A0A1I7ZN90</accession>
<dbReference type="AlphaFoldDB" id="A0A1I7ZN90"/>
<reference evidence="3" key="1">
    <citation type="submission" date="2016-11" db="UniProtKB">
        <authorList>
            <consortium name="WormBaseParasite"/>
        </authorList>
    </citation>
    <scope>IDENTIFICATION</scope>
</reference>
<feature type="chain" id="PRO_5009313694" evidence="1">
    <location>
        <begin position="19"/>
        <end position="72"/>
    </location>
</feature>
<name>A0A1I7ZN90_9BILA</name>
<sequence length="72" mass="8044">MEKTPILALIRMWPVTVAGSLFRTVASNFLVTFGLNSKQEEGVLPIRTRSSRHIPSTKTTSCDRLLIIETIT</sequence>
<organism evidence="2 3">
    <name type="scientific">Steinernema glaseri</name>
    <dbReference type="NCBI Taxonomy" id="37863"/>
    <lineage>
        <taxon>Eukaryota</taxon>
        <taxon>Metazoa</taxon>
        <taxon>Ecdysozoa</taxon>
        <taxon>Nematoda</taxon>
        <taxon>Chromadorea</taxon>
        <taxon>Rhabditida</taxon>
        <taxon>Tylenchina</taxon>
        <taxon>Panagrolaimomorpha</taxon>
        <taxon>Strongyloidoidea</taxon>
        <taxon>Steinernematidae</taxon>
        <taxon>Steinernema</taxon>
    </lineage>
</organism>
<keyword evidence="2" id="KW-1185">Reference proteome</keyword>
<dbReference type="WBParaSite" id="L893_g28248.t1">
    <property type="protein sequence ID" value="L893_g28248.t1"/>
    <property type="gene ID" value="L893_g28248"/>
</dbReference>
<proteinExistence type="predicted"/>
<evidence type="ECO:0000256" key="1">
    <source>
        <dbReference type="SAM" id="SignalP"/>
    </source>
</evidence>
<dbReference type="Proteomes" id="UP000095287">
    <property type="component" value="Unplaced"/>
</dbReference>